<feature type="compositionally biased region" description="Basic and acidic residues" evidence="2">
    <location>
        <begin position="1259"/>
        <end position="1285"/>
    </location>
</feature>
<dbReference type="Proteomes" id="UP001591681">
    <property type="component" value="Unassembled WGS sequence"/>
</dbReference>
<feature type="compositionally biased region" description="Low complexity" evidence="2">
    <location>
        <begin position="50"/>
        <end position="59"/>
    </location>
</feature>
<keyword evidence="1" id="KW-0175">Coiled coil</keyword>
<sequence>MSIDFDSNALQTQHEEEELDQEDYAREQELHKLLTDLPDDMLEDSRDSSSPELDDSPPSNHGNRPQQVWNGQTEWANPQRPPLAEEAYEDTYGDEASYQDYSYENGHPPLRQAPDPEYQYEREGYPYPNGGPEESACTNDLSVEGGYEQEPFSPSRHQHGQHDYNQLRNHFQNIDGGVAADKMVDHYKATYQPRQPAQMFSQDGHQNGHLQNGHLQNGHLQNGHLQNGQLQNGHLQNGHLQNGHLEQLQRDFLDSRQSTVEGQQLAQLQVLHQAQARQQGELQQQLEEAKRKIRFLEHQLAIVKDEKEGLAVSLKESSRLLEDTKGREAQLQASVKTLEQQIYTLNEREQESQKKQRVAEAAVDSLQQQMKEVCRSDTLTRARQQHERDLNTLREQHDARVLALQQMLDTHTQALQEQTEQGARVREQLRQLERQREQEQVERASIISALTQRLEDSQKQCAKLLHTGSVQEMTQMQIRLQQAQSAKSMSEEMNKALQEELNDLKDQIRLYEAAVKHGAISLDSAGAAVKHGVMSLDSAGAAVKHGAISLDGVGDWDNQLSDSYTELGIKKVHWKPTHLHSTPVQPEGVEGAREEVLRELRAELQRCLASLKDKRHRISQLEGDLHATQHQLQQLQQDNSRTSPKKDSCEQKAPEAADGPATVTGSASSELTSLQEERQRLQDRVEALEKRNAELKQSEEKVKAANSELCSKMREMIQELDQEKQEAQHRYDRTQQQFRDDVVKRVRAELSQEHQAQMEELRAQHSQQTHTLESKLAELHQEMAVVQECYLSICKEKDRLEESLASTTQQQQEEERRQREVLTQDGGSQTEVGEALATGVSQKEVQEERQRLQEERDSLKKEAQEEKEHLKKEVQVERERLQKEAQEERERMEKEAQEERERVQKEAQEEKERLQKEAQGDRAAAVEEAVKRTQQELEQKHLKEVAKHVEGAVSRAHTRWLEEMTTHPEYKTRLQAQRSQWEKEQEQHTHTQVSAAVKAAEDQWEESVRADRAELERSRETIGQLREEVRSLGSQLQQSQQQQETLLGAELAAARTAWSRERQEEAARLQEEHRAQLERQQEQHRQEVQRVQEEAAGHRRVELQEALRRQQELRAQEERERAREEAREEVKQALQEALRLLRTDGEQTEERGRGDVKELCRDALSRAVAFARHHWTKGSEEMLRRVLKETQERHEKEILKLQGSAERPDGVCVSERCRKEVCVLQGRVEELQRQVEKACRQLQHTARQHKSALHTLREEHEEALRESHAKAVEEAKRSTKEESESGQKNLEAGLEEMKEQYTTTLKKIRADMEAYVQESGARAAALVREEVRREREETTRRMRSYYLTCLQELLSDRASSSGAEKKIINAASKLAAMAKVLETPVTRKKLPKSQEGSNPISVPGPTAGLPSALGPGSRLGEPVAGRTKDQSSQRLALASSTQPHPSRKAPPTSSPSLITAPFISSNPPILQDPQTHSTNLRSLLDPQTHSTTPLSHKLPGAGMLSHKPPGAAQLSHKPPGAAAPLFSSSSRGEHLITTGAADVSLAHVTMRSQRRERDKEAQRETQQRQKHPRRSDSDPGRTREAQVSGAPHLKAPSHLQQDTPLPQVMPLSQDTPLLQEPSFVQEAPVRDGGQSDWSISSSGSYVPMLSHTHSNTHSHTLSSSAGSYLPAHTQTLSSSGSYLPPRTHSPVMDLFGPLSELRNEFDTLGSLLGDSDATIYRDIVKAPAYPPEGGQDTGAPGGRRKLGPRSLFAELGGQRDSGFDSPPSQLKKRQA</sequence>
<feature type="compositionally biased region" description="Polar residues" evidence="2">
    <location>
        <begin position="60"/>
        <end position="76"/>
    </location>
</feature>
<feature type="compositionally biased region" description="Basic and acidic residues" evidence="2">
    <location>
        <begin position="1574"/>
        <end position="1584"/>
    </location>
</feature>
<accession>A0ABD1K390</accession>
<feature type="region of interest" description="Disordered" evidence="2">
    <location>
        <begin position="1539"/>
        <end position="1612"/>
    </location>
</feature>
<dbReference type="InterPro" id="IPR057664">
    <property type="entry name" value="CEP152_PLK4_bind"/>
</dbReference>
<dbReference type="InterPro" id="IPR051235">
    <property type="entry name" value="CEP152/SHC-Transforming"/>
</dbReference>
<dbReference type="Pfam" id="PF25770">
    <property type="entry name" value="CC_CEP63-bind_CEP152"/>
    <property type="match status" value="1"/>
</dbReference>
<feature type="compositionally biased region" description="Low complexity" evidence="2">
    <location>
        <begin position="204"/>
        <end position="238"/>
    </location>
</feature>
<feature type="region of interest" description="Disordered" evidence="2">
    <location>
        <begin position="1386"/>
        <end position="1527"/>
    </location>
</feature>
<dbReference type="Gene3D" id="1.10.287.1490">
    <property type="match status" value="1"/>
</dbReference>
<feature type="region of interest" description="Disordered" evidence="2">
    <location>
        <begin position="1"/>
        <end position="139"/>
    </location>
</feature>
<feature type="region of interest" description="Disordered" evidence="2">
    <location>
        <begin position="1726"/>
        <end position="1775"/>
    </location>
</feature>
<dbReference type="CDD" id="cd06503">
    <property type="entry name" value="ATP-synt_Fo_b"/>
    <property type="match status" value="1"/>
</dbReference>
<dbReference type="Pfam" id="PF25769">
    <property type="entry name" value="PLK4_bind_CEP152"/>
    <property type="match status" value="1"/>
</dbReference>
<gene>
    <name evidence="4" type="ORF">ACEWY4_010690</name>
</gene>
<feature type="domain" description="CEP152 CEP63 binding coiled coil" evidence="3">
    <location>
        <begin position="1294"/>
        <end position="1343"/>
    </location>
</feature>
<feature type="region of interest" description="Disordered" evidence="2">
    <location>
        <begin position="974"/>
        <end position="1000"/>
    </location>
</feature>
<dbReference type="PANTHER" id="PTHR10337">
    <property type="entry name" value="SHC TRANSFORMING PROTEIN"/>
    <property type="match status" value="1"/>
</dbReference>
<feature type="region of interest" description="Disordered" evidence="2">
    <location>
        <begin position="630"/>
        <end position="679"/>
    </location>
</feature>
<evidence type="ECO:0000256" key="2">
    <source>
        <dbReference type="SAM" id="MobiDB-lite"/>
    </source>
</evidence>
<feature type="compositionally biased region" description="Polar residues" evidence="2">
    <location>
        <begin position="1432"/>
        <end position="1444"/>
    </location>
</feature>
<protein>
    <recommendedName>
        <fullName evidence="3">CEP152 CEP63 binding coiled coil domain-containing protein</fullName>
    </recommendedName>
</protein>
<comment type="caution">
    <text evidence="4">The sequence shown here is derived from an EMBL/GenBank/DDBJ whole genome shotgun (WGS) entry which is preliminary data.</text>
</comment>
<feature type="compositionally biased region" description="Basic and acidic residues" evidence="2">
    <location>
        <begin position="23"/>
        <end position="34"/>
    </location>
</feature>
<feature type="compositionally biased region" description="Basic and acidic residues" evidence="2">
    <location>
        <begin position="1553"/>
        <end position="1567"/>
    </location>
</feature>
<feature type="compositionally biased region" description="Basic and acidic residues" evidence="2">
    <location>
        <begin position="844"/>
        <end position="933"/>
    </location>
</feature>
<feature type="region of interest" description="Disordered" evidence="2">
    <location>
        <begin position="200"/>
        <end position="238"/>
    </location>
</feature>
<feature type="compositionally biased region" description="Polar residues" evidence="2">
    <location>
        <begin position="1454"/>
        <end position="1494"/>
    </location>
</feature>
<feature type="compositionally biased region" description="Polar residues" evidence="2">
    <location>
        <begin position="663"/>
        <end position="674"/>
    </location>
</feature>
<feature type="region of interest" description="Disordered" evidence="2">
    <location>
        <begin position="1259"/>
        <end position="1295"/>
    </location>
</feature>
<evidence type="ECO:0000256" key="1">
    <source>
        <dbReference type="SAM" id="Coils"/>
    </source>
</evidence>
<proteinExistence type="predicted"/>
<feature type="region of interest" description="Disordered" evidence="2">
    <location>
        <begin position="805"/>
        <end position="933"/>
    </location>
</feature>
<feature type="compositionally biased region" description="Polar residues" evidence="2">
    <location>
        <begin position="1598"/>
        <end position="1612"/>
    </location>
</feature>
<keyword evidence="5" id="KW-1185">Reference proteome</keyword>
<name>A0ABD1K390_9TELE</name>
<feature type="region of interest" description="Disordered" evidence="2">
    <location>
        <begin position="1058"/>
        <end position="1102"/>
    </location>
</feature>
<feature type="coiled-coil region" evidence="1">
    <location>
        <begin position="272"/>
        <end position="514"/>
    </location>
</feature>
<evidence type="ECO:0000313" key="5">
    <source>
        <dbReference type="Proteomes" id="UP001591681"/>
    </source>
</evidence>
<evidence type="ECO:0000313" key="4">
    <source>
        <dbReference type="EMBL" id="KAL2093378.1"/>
    </source>
</evidence>
<feature type="compositionally biased region" description="Basic and acidic residues" evidence="2">
    <location>
        <begin position="813"/>
        <end position="822"/>
    </location>
</feature>
<dbReference type="InterPro" id="IPR057659">
    <property type="entry name" value="CEP152_CC"/>
</dbReference>
<dbReference type="PANTHER" id="PTHR10337:SF6">
    <property type="entry name" value="CENTROSOMAL PROTEIN OF 152 KDA"/>
    <property type="match status" value="1"/>
</dbReference>
<feature type="compositionally biased region" description="Basic and acidic residues" evidence="2">
    <location>
        <begin position="980"/>
        <end position="989"/>
    </location>
</feature>
<feature type="compositionally biased region" description="Basic and acidic residues" evidence="2">
    <location>
        <begin position="644"/>
        <end position="655"/>
    </location>
</feature>
<reference evidence="4 5" key="1">
    <citation type="submission" date="2024-09" db="EMBL/GenBank/DDBJ databases">
        <title>A chromosome-level genome assembly of Gray's grenadier anchovy, Coilia grayii.</title>
        <authorList>
            <person name="Fu Z."/>
        </authorList>
    </citation>
    <scope>NUCLEOTIDE SEQUENCE [LARGE SCALE GENOMIC DNA]</scope>
    <source>
        <strain evidence="4">G4</strain>
        <tissue evidence="4">Muscle</tissue>
    </source>
</reference>
<dbReference type="EMBL" id="JBHFQA010000009">
    <property type="protein sequence ID" value="KAL2093378.1"/>
    <property type="molecule type" value="Genomic_DNA"/>
</dbReference>
<organism evidence="4 5">
    <name type="scientific">Coilia grayii</name>
    <name type="common">Gray's grenadier anchovy</name>
    <dbReference type="NCBI Taxonomy" id="363190"/>
    <lineage>
        <taxon>Eukaryota</taxon>
        <taxon>Metazoa</taxon>
        <taxon>Chordata</taxon>
        <taxon>Craniata</taxon>
        <taxon>Vertebrata</taxon>
        <taxon>Euteleostomi</taxon>
        <taxon>Actinopterygii</taxon>
        <taxon>Neopterygii</taxon>
        <taxon>Teleostei</taxon>
        <taxon>Clupei</taxon>
        <taxon>Clupeiformes</taxon>
        <taxon>Clupeoidei</taxon>
        <taxon>Engraulidae</taxon>
        <taxon>Coilinae</taxon>
        <taxon>Coilia</taxon>
    </lineage>
</organism>
<evidence type="ECO:0000259" key="3">
    <source>
        <dbReference type="Pfam" id="PF25770"/>
    </source>
</evidence>